<dbReference type="SMART" id="SM00409">
    <property type="entry name" value="IG"/>
    <property type="match status" value="2"/>
</dbReference>
<name>A0AAD9IT54_9ANNE</name>
<dbReference type="InterPro" id="IPR000742">
    <property type="entry name" value="EGF"/>
</dbReference>
<dbReference type="EMBL" id="JAODUP010001581">
    <property type="protein sequence ID" value="KAK2139873.1"/>
    <property type="molecule type" value="Genomic_DNA"/>
</dbReference>
<accession>A0AAD9IT54</accession>
<dbReference type="Pfam" id="PF00047">
    <property type="entry name" value="ig"/>
    <property type="match status" value="1"/>
</dbReference>
<sequence length="279" mass="31444">MYMIVAQDQESSNPCQPSPCVFGTCSIDCASTYLCKCFVNYQGRNCSARFAIITTPNQVAPLDVSLGTNITLNLTTNRIADLWWSYEQNGPYIVKQNQATSLVLEFNTVYMANATKYYFGCAKIDPYVECKRYSLHVIYEWEPEADMNTSTVSKTVKIGQYFAINCTVTGKPLPYVQWWYNVSSVNDSSKTVQQFINNASIGTTSLVIDSISQEDITTYYCKASFLDISHDRFVTLVLGKLSHYHSVCILMLCILIWRAASVDESPSFTFILSSHHPIL</sequence>
<dbReference type="InterPro" id="IPR036179">
    <property type="entry name" value="Ig-like_dom_sf"/>
</dbReference>
<dbReference type="InterPro" id="IPR013783">
    <property type="entry name" value="Ig-like_fold"/>
</dbReference>
<evidence type="ECO:0000259" key="1">
    <source>
        <dbReference type="PROSITE" id="PS50835"/>
    </source>
</evidence>
<dbReference type="PROSITE" id="PS00022">
    <property type="entry name" value="EGF_1"/>
    <property type="match status" value="1"/>
</dbReference>
<gene>
    <name evidence="2" type="ORF">LSH36_1582g00007</name>
</gene>
<dbReference type="AlphaFoldDB" id="A0AAD9IT54"/>
<dbReference type="InterPro" id="IPR013151">
    <property type="entry name" value="Immunoglobulin_dom"/>
</dbReference>
<evidence type="ECO:0000313" key="2">
    <source>
        <dbReference type="EMBL" id="KAK2139873.1"/>
    </source>
</evidence>
<dbReference type="InterPro" id="IPR007110">
    <property type="entry name" value="Ig-like_dom"/>
</dbReference>
<organism evidence="2 3">
    <name type="scientific">Paralvinella palmiformis</name>
    <dbReference type="NCBI Taxonomy" id="53620"/>
    <lineage>
        <taxon>Eukaryota</taxon>
        <taxon>Metazoa</taxon>
        <taxon>Spiralia</taxon>
        <taxon>Lophotrochozoa</taxon>
        <taxon>Annelida</taxon>
        <taxon>Polychaeta</taxon>
        <taxon>Sedentaria</taxon>
        <taxon>Canalipalpata</taxon>
        <taxon>Terebellida</taxon>
        <taxon>Terebelliformia</taxon>
        <taxon>Alvinellidae</taxon>
        <taxon>Paralvinella</taxon>
    </lineage>
</organism>
<dbReference type="Gene3D" id="2.60.40.10">
    <property type="entry name" value="Immunoglobulins"/>
    <property type="match status" value="1"/>
</dbReference>
<protein>
    <recommendedName>
        <fullName evidence="1">Ig-like domain-containing protein</fullName>
    </recommendedName>
</protein>
<dbReference type="PROSITE" id="PS50835">
    <property type="entry name" value="IG_LIKE"/>
    <property type="match status" value="1"/>
</dbReference>
<dbReference type="Proteomes" id="UP001208570">
    <property type="component" value="Unassembled WGS sequence"/>
</dbReference>
<feature type="domain" description="Ig-like" evidence="1">
    <location>
        <begin position="143"/>
        <end position="235"/>
    </location>
</feature>
<dbReference type="SUPFAM" id="SSF48726">
    <property type="entry name" value="Immunoglobulin"/>
    <property type="match status" value="1"/>
</dbReference>
<dbReference type="InterPro" id="IPR003599">
    <property type="entry name" value="Ig_sub"/>
</dbReference>
<dbReference type="SUPFAM" id="SSF57196">
    <property type="entry name" value="EGF/Laminin"/>
    <property type="match status" value="1"/>
</dbReference>
<keyword evidence="3" id="KW-1185">Reference proteome</keyword>
<dbReference type="Gene3D" id="2.10.25.10">
    <property type="entry name" value="Laminin"/>
    <property type="match status" value="1"/>
</dbReference>
<reference evidence="2" key="1">
    <citation type="journal article" date="2023" name="Mol. Biol. Evol.">
        <title>Third-Generation Sequencing Reveals the Adaptive Role of the Epigenome in Three Deep-Sea Polychaetes.</title>
        <authorList>
            <person name="Perez M."/>
            <person name="Aroh O."/>
            <person name="Sun Y."/>
            <person name="Lan Y."/>
            <person name="Juniper S.K."/>
            <person name="Young C.R."/>
            <person name="Angers B."/>
            <person name="Qian P.Y."/>
        </authorList>
    </citation>
    <scope>NUCLEOTIDE SEQUENCE</scope>
    <source>
        <strain evidence="2">P08H-3</strain>
    </source>
</reference>
<proteinExistence type="predicted"/>
<evidence type="ECO:0000313" key="3">
    <source>
        <dbReference type="Proteomes" id="UP001208570"/>
    </source>
</evidence>
<comment type="caution">
    <text evidence="2">The sequence shown here is derived from an EMBL/GenBank/DDBJ whole genome shotgun (WGS) entry which is preliminary data.</text>
</comment>